<gene>
    <name evidence="4" type="primary">LOC113147167</name>
</gene>
<feature type="signal peptide" evidence="2">
    <location>
        <begin position="1"/>
        <end position="15"/>
    </location>
</feature>
<evidence type="ECO:0000256" key="1">
    <source>
        <dbReference type="SAM" id="MobiDB-lite"/>
    </source>
</evidence>
<keyword evidence="3" id="KW-1185">Reference proteome</keyword>
<evidence type="ECO:0000313" key="4">
    <source>
        <dbReference type="RefSeq" id="XP_026192571.1"/>
    </source>
</evidence>
<dbReference type="GeneID" id="113147167"/>
<name>A0A6P6RXD9_9EIME</name>
<sequence length="414" mass="43231">MLLLLVLAATAPASAELQQLRTQGLQSASEEAATPPERQPSAVTDPTNASSAGAVLEAGAQVTSAAELPSVFDTDYLSSNLVSPGSSTLLQALNSNVTDNSSADGSTNTPSTAASAGSTGTGSSQDEKGGHSSRSSNNSSTSTRKNTALQIDALQEKVNSPAQQQPLHRQTAMQARPAAGERNSESAAVQDEAAVAEVPALRLRTQLDSQWLSPSPPSKEDSVLEAPEELLGDPDESLDEPYDAGPLASSIEGQLLCLQWNICNAALSLLLAYACSSKLQHVPAGVVFPTAAASVPRAPIRLPLGHGMHFTKSFPKIEDHLYSLSAVFQRDPSSVGHPQWGHLGGRRVLCYLGQAAQASSGVLHAFKCTYTTPSASMFAWLTATLSMISSFLDPLFSLTANCLSALYDITALAF</sequence>
<protein>
    <submittedName>
        <fullName evidence="4">Uncharacterized protein LOC113147167</fullName>
    </submittedName>
</protein>
<dbReference type="Proteomes" id="UP000515125">
    <property type="component" value="Unplaced"/>
</dbReference>
<evidence type="ECO:0000313" key="3">
    <source>
        <dbReference type="Proteomes" id="UP000515125"/>
    </source>
</evidence>
<keyword evidence="2" id="KW-0732">Signal</keyword>
<dbReference type="OrthoDB" id="10686135at2759"/>
<dbReference type="AlphaFoldDB" id="A0A6P6RXD9"/>
<proteinExistence type="predicted"/>
<accession>A0A6P6RXD9</accession>
<feature type="region of interest" description="Disordered" evidence="1">
    <location>
        <begin position="22"/>
        <end position="49"/>
    </location>
</feature>
<reference evidence="4" key="1">
    <citation type="submission" date="2025-08" db="UniProtKB">
        <authorList>
            <consortium name="RefSeq"/>
        </authorList>
    </citation>
    <scope>IDENTIFICATION</scope>
</reference>
<dbReference type="RefSeq" id="XP_026192571.1">
    <property type="nucleotide sequence ID" value="XM_026336786.1"/>
</dbReference>
<feature type="compositionally biased region" description="Low complexity" evidence="1">
    <location>
        <begin position="105"/>
        <end position="124"/>
    </location>
</feature>
<organism evidence="3 4">
    <name type="scientific">Cyclospora cayetanensis</name>
    <dbReference type="NCBI Taxonomy" id="88456"/>
    <lineage>
        <taxon>Eukaryota</taxon>
        <taxon>Sar</taxon>
        <taxon>Alveolata</taxon>
        <taxon>Apicomplexa</taxon>
        <taxon>Conoidasida</taxon>
        <taxon>Coccidia</taxon>
        <taxon>Eucoccidiorida</taxon>
        <taxon>Eimeriorina</taxon>
        <taxon>Eimeriidae</taxon>
        <taxon>Cyclospora</taxon>
    </lineage>
</organism>
<feature type="chain" id="PRO_5027715779" evidence="2">
    <location>
        <begin position="16"/>
        <end position="414"/>
    </location>
</feature>
<feature type="region of interest" description="Disordered" evidence="1">
    <location>
        <begin position="158"/>
        <end position="193"/>
    </location>
</feature>
<feature type="compositionally biased region" description="Polar residues" evidence="1">
    <location>
        <begin position="158"/>
        <end position="173"/>
    </location>
</feature>
<evidence type="ECO:0000256" key="2">
    <source>
        <dbReference type="SAM" id="SignalP"/>
    </source>
</evidence>
<feature type="region of interest" description="Disordered" evidence="1">
    <location>
        <begin position="97"/>
        <end position="145"/>
    </location>
</feature>
<feature type="compositionally biased region" description="Low complexity" evidence="1">
    <location>
        <begin position="132"/>
        <end position="144"/>
    </location>
</feature>